<evidence type="ECO:0000313" key="1">
    <source>
        <dbReference type="EMBL" id="NMD98632.1"/>
    </source>
</evidence>
<accession>A0A848B827</accession>
<keyword evidence="2" id="KW-1185">Reference proteome</keyword>
<dbReference type="PROSITE" id="PS51257">
    <property type="entry name" value="PROKAR_LIPOPROTEIN"/>
    <property type="match status" value="1"/>
</dbReference>
<dbReference type="InterPro" id="IPR027268">
    <property type="entry name" value="Peptidase_M4/M1_CTD_sf"/>
</dbReference>
<dbReference type="Gene3D" id="1.10.390.10">
    <property type="entry name" value="Neutral Protease Domain 2"/>
    <property type="match status" value="1"/>
</dbReference>
<dbReference type="Proteomes" id="UP000543804">
    <property type="component" value="Unassembled WGS sequence"/>
</dbReference>
<name>A0A848B827_9FIRM</name>
<comment type="caution">
    <text evidence="1">The sequence shown here is derived from an EMBL/GenBank/DDBJ whole genome shotgun (WGS) entry which is preliminary data.</text>
</comment>
<dbReference type="EMBL" id="JABAFA010000008">
    <property type="protein sequence ID" value="NMD98632.1"/>
    <property type="molecule type" value="Genomic_DNA"/>
</dbReference>
<proteinExistence type="predicted"/>
<evidence type="ECO:0000313" key="2">
    <source>
        <dbReference type="Proteomes" id="UP000543804"/>
    </source>
</evidence>
<dbReference type="AlphaFoldDB" id="A0A848B827"/>
<gene>
    <name evidence="1" type="ORF">HF878_03925</name>
</gene>
<dbReference type="RefSeq" id="WP_170077260.1">
    <property type="nucleotide sequence ID" value="NZ_JABAFA010000008.1"/>
</dbReference>
<reference evidence="1 2" key="1">
    <citation type="submission" date="2020-04" db="EMBL/GenBank/DDBJ databases">
        <authorList>
            <person name="Hitch T.C.A."/>
            <person name="Wylensek D."/>
            <person name="Clavel T."/>
        </authorList>
    </citation>
    <scope>NUCLEOTIDE SEQUENCE [LARGE SCALE GENOMIC DNA]</scope>
    <source>
        <strain evidence="1 2">PG-130-P53-12</strain>
    </source>
</reference>
<organism evidence="1 2">
    <name type="scientific">Selenomonas bovis</name>
    <dbReference type="NCBI Taxonomy" id="416586"/>
    <lineage>
        <taxon>Bacteria</taxon>
        <taxon>Bacillati</taxon>
        <taxon>Bacillota</taxon>
        <taxon>Negativicutes</taxon>
        <taxon>Selenomonadales</taxon>
        <taxon>Selenomonadaceae</taxon>
        <taxon>Selenomonas</taxon>
    </lineage>
</organism>
<evidence type="ECO:0008006" key="3">
    <source>
        <dbReference type="Google" id="ProtNLM"/>
    </source>
</evidence>
<protein>
    <recommendedName>
        <fullName evidence="3">DUF1570 domain-containing protein</fullName>
    </recommendedName>
</protein>
<sequence length="538" mass="59253">MRRRFVAGLFLLVLLMVAAACTYAFWPRSPQSEPGIAIQSAGDVPADVMADVREAAAGFSCLAADAGVPLAHGVTLFVAPTQEEYERVLTQQFSHSEEEAAKISAISGGWTGGKQGKTALNGAAGVMQDRSGRMSTTAHELFHQLQYDLSHGNDAAEQALFWLEEGSADYVGALIAEQCGGKSLHKWEQDTMFDLRRAQETVNAKELVHCSPQRRMQLMEKKYHSYQLADAMVICLVQKQAKGTELAAIVRYFQALADTRSGEEAFSQAFGMTHTQFLQEFQQWYVQERHLPFAAHVIARPGVSAALAADVKTQAAAVQPMLAGMYGQRLCGRYDLILAADAADFIQAIAENCAVTQDKARELATGSLWIQDGSTIVVQAGELGDGKQRIFSVGALCARLLETQVADKREESVAWLDRGMIYLAGIRALEQAGQGRYADYRRGWQQAVRRAGAVPSLEQLLTADGMREASESYGDDIVNELAEFAADELMTRFGWSSYRAYLQQVRRLGSEREAFREVYGRDTAAYARELELARTSRR</sequence>